<gene>
    <name evidence="2" type="ORF">VIN01S_17910</name>
</gene>
<sequence>MIACRIVHAISTQTERSQLTNEDFQIWNISLLIKTGGYIDEHAQEAHSSKSKQDKTCVHYYGNPLIACSVKSIDIEAGEMNKVFMLVMGLLFTSRLYASIVPHVHELEHDAPILIRSALIVGVTGYVVWAAIKYIKKSKAADSKNIL</sequence>
<dbReference type="Proteomes" id="UP000318717">
    <property type="component" value="Unassembled WGS sequence"/>
</dbReference>
<proteinExistence type="predicted"/>
<organism evidence="2 3">
    <name type="scientific">Vibrio inusitatus NBRC 102082</name>
    <dbReference type="NCBI Taxonomy" id="1219070"/>
    <lineage>
        <taxon>Bacteria</taxon>
        <taxon>Pseudomonadati</taxon>
        <taxon>Pseudomonadota</taxon>
        <taxon>Gammaproteobacteria</taxon>
        <taxon>Vibrionales</taxon>
        <taxon>Vibrionaceae</taxon>
        <taxon>Vibrio</taxon>
    </lineage>
</organism>
<feature type="transmembrane region" description="Helical" evidence="1">
    <location>
        <begin position="83"/>
        <end position="101"/>
    </location>
</feature>
<keyword evidence="1" id="KW-1133">Transmembrane helix</keyword>
<dbReference type="AlphaFoldDB" id="A0A4Y3HVA1"/>
<dbReference type="EMBL" id="BJLF01000007">
    <property type="protein sequence ID" value="GEA50987.1"/>
    <property type="molecule type" value="Genomic_DNA"/>
</dbReference>
<evidence type="ECO:0000313" key="3">
    <source>
        <dbReference type="Proteomes" id="UP000318717"/>
    </source>
</evidence>
<evidence type="ECO:0000256" key="1">
    <source>
        <dbReference type="SAM" id="Phobius"/>
    </source>
</evidence>
<accession>A0A4Y3HVA1</accession>
<reference evidence="2 3" key="1">
    <citation type="submission" date="2019-06" db="EMBL/GenBank/DDBJ databases">
        <title>Whole genome shotgun sequence of Vibrio inusitatus NBRC 102082.</title>
        <authorList>
            <person name="Hosoyama A."/>
            <person name="Uohara A."/>
            <person name="Ohji S."/>
            <person name="Ichikawa N."/>
        </authorList>
    </citation>
    <scope>NUCLEOTIDE SEQUENCE [LARGE SCALE GENOMIC DNA]</scope>
    <source>
        <strain evidence="2 3">NBRC 102082</strain>
    </source>
</reference>
<evidence type="ECO:0000313" key="2">
    <source>
        <dbReference type="EMBL" id="GEA50987.1"/>
    </source>
</evidence>
<protein>
    <submittedName>
        <fullName evidence="2">Uncharacterized protein</fullName>
    </submittedName>
</protein>
<keyword evidence="1" id="KW-0812">Transmembrane</keyword>
<keyword evidence="3" id="KW-1185">Reference proteome</keyword>
<keyword evidence="1" id="KW-0472">Membrane</keyword>
<name>A0A4Y3HVA1_9VIBR</name>
<comment type="caution">
    <text evidence="2">The sequence shown here is derived from an EMBL/GenBank/DDBJ whole genome shotgun (WGS) entry which is preliminary data.</text>
</comment>
<feature type="transmembrane region" description="Helical" evidence="1">
    <location>
        <begin position="113"/>
        <end position="132"/>
    </location>
</feature>